<feature type="region of interest" description="Disordered" evidence="1">
    <location>
        <begin position="196"/>
        <end position="307"/>
    </location>
</feature>
<dbReference type="GO" id="GO:0016020">
    <property type="term" value="C:membrane"/>
    <property type="evidence" value="ECO:0007669"/>
    <property type="project" value="InterPro"/>
</dbReference>
<feature type="transmembrane region" description="Helical" evidence="2">
    <location>
        <begin position="136"/>
        <end position="157"/>
    </location>
</feature>
<dbReference type="GO" id="GO:0016491">
    <property type="term" value="F:oxidoreductase activity"/>
    <property type="evidence" value="ECO:0007669"/>
    <property type="project" value="InterPro"/>
</dbReference>
<feature type="region of interest" description="Disordered" evidence="1">
    <location>
        <begin position="464"/>
        <end position="493"/>
    </location>
</feature>
<dbReference type="InterPro" id="IPR036150">
    <property type="entry name" value="Cyt_b/b6_C_sf"/>
</dbReference>
<keyword evidence="2" id="KW-0812">Transmembrane</keyword>
<evidence type="ECO:0000313" key="3">
    <source>
        <dbReference type="EMBL" id="AEK45182.1"/>
    </source>
</evidence>
<feature type="region of interest" description="Disordered" evidence="1">
    <location>
        <begin position="331"/>
        <end position="362"/>
    </location>
</feature>
<evidence type="ECO:0000256" key="1">
    <source>
        <dbReference type="SAM" id="MobiDB-lite"/>
    </source>
</evidence>
<keyword evidence="4" id="KW-1185">Reference proteome</keyword>
<dbReference type="Gene3D" id="1.20.810.10">
    <property type="entry name" value="Cytochrome Bc1 Complex, Chain C"/>
    <property type="match status" value="1"/>
</dbReference>
<dbReference type="Proteomes" id="UP000006138">
    <property type="component" value="Chromosome"/>
</dbReference>
<protein>
    <submittedName>
        <fullName evidence="3">Ubiquinol-cytochrome C reductase cytochrome b subunit</fullName>
    </submittedName>
</protein>
<keyword evidence="2" id="KW-1133">Transmembrane helix</keyword>
<feature type="compositionally biased region" description="Basic residues" evidence="1">
    <location>
        <begin position="282"/>
        <end position="294"/>
    </location>
</feature>
<gene>
    <name evidence="3" type="ordered locus">RAM_33545</name>
</gene>
<feature type="compositionally biased region" description="Basic residues" evidence="1">
    <location>
        <begin position="253"/>
        <end position="267"/>
    </location>
</feature>
<feature type="transmembrane region" description="Helical" evidence="2">
    <location>
        <begin position="103"/>
        <end position="124"/>
    </location>
</feature>
<dbReference type="GO" id="GO:0009055">
    <property type="term" value="F:electron transfer activity"/>
    <property type="evidence" value="ECO:0007669"/>
    <property type="project" value="InterPro"/>
</dbReference>
<dbReference type="KEGG" id="amn:RAM_33545"/>
<feature type="region of interest" description="Disordered" evidence="1">
    <location>
        <begin position="426"/>
        <end position="451"/>
    </location>
</feature>
<dbReference type="SUPFAM" id="SSF81648">
    <property type="entry name" value="a domain/subunit of cytochrome bc1 complex (Ubiquinol-cytochrome c reductase)"/>
    <property type="match status" value="1"/>
</dbReference>
<proteinExistence type="predicted"/>
<feature type="transmembrane region" description="Helical" evidence="2">
    <location>
        <begin position="57"/>
        <end position="77"/>
    </location>
</feature>
<name>A0A9R0P2P1_AMYMS</name>
<dbReference type="EMBL" id="CP002896">
    <property type="protein sequence ID" value="AEK45182.1"/>
    <property type="molecule type" value="Genomic_DNA"/>
</dbReference>
<dbReference type="AlphaFoldDB" id="A0A9R0P2P1"/>
<accession>A0A9R0P2P1</accession>
<evidence type="ECO:0000313" key="4">
    <source>
        <dbReference type="Proteomes" id="UP000006138"/>
    </source>
</evidence>
<sequence length="506" mass="55152">MSGLFQINPVWKFGPCDPSKVSAGSQPDWHLGFADGLLRVYPPWEPFPGNHTFPSPFFAGVLGMTVLFTALFACPWIERRLSGDTAHHNLGQRPRDVPVRTRIGMMALALYGVLALSSFNDIIALQFDISLNATTWAGRIGLLLAPPVAYLITYRVCLALQRSDREVLDHGIETGIITRSPAGTYLEIHQPLDGKARTYQGAPVPTKPNKLGAAGHAGGRSLTVGFEPADPPLGGPAPHATSVRCRSSSSRRSPARRRRPDHRRPRHPGPEHGTADQPGGRHPVRLSLRRRRYEHTRSGVPLKAREVEPEPCVSPSARFRIQDRCGGEFTSASTAQARLSPVSPASPGRRSPCRNHRPSTFTRPPRSCGCCGLADETTCWSSPPTAKSTSPALGCCAARCGRTCLGTPSWTSAACPSWPRPDYGFSKKRPSEHTWSAGRSPSWPGRTRRHASCGWPGSTGCRSTPGWRTRSANCRPGRPRDRSSGVPPMNVGSWLHEGWIKVPRRA</sequence>
<dbReference type="InterPro" id="IPR027387">
    <property type="entry name" value="Cytb/b6-like_sf"/>
</dbReference>
<evidence type="ECO:0000256" key="2">
    <source>
        <dbReference type="SAM" id="Phobius"/>
    </source>
</evidence>
<reference evidence="3 4" key="1">
    <citation type="journal article" date="2011" name="J. Bacteriol.">
        <title>Whole genome sequence of the rifamycin B-producing strain Amycolatopsis mediterranei S699.</title>
        <authorList>
            <person name="Verma M."/>
            <person name="Kaur J."/>
            <person name="Kumar M."/>
            <person name="Kumari K."/>
            <person name="Saxena A."/>
            <person name="Anand S."/>
            <person name="Nigam A."/>
            <person name="Ravi V."/>
            <person name="Raghuvanshi S."/>
            <person name="Khurana P."/>
            <person name="Tyagi A.K."/>
            <person name="Khurana J.P."/>
            <person name="Lal R."/>
        </authorList>
    </citation>
    <scope>NUCLEOTIDE SEQUENCE [LARGE SCALE GENOMIC DNA]</scope>
    <source>
        <strain evidence="3 4">S699</strain>
    </source>
</reference>
<organism evidence="3 4">
    <name type="scientific">Amycolatopsis mediterranei (strain S699)</name>
    <name type="common">Nocardia mediterranei</name>
    <dbReference type="NCBI Taxonomy" id="713604"/>
    <lineage>
        <taxon>Bacteria</taxon>
        <taxon>Bacillati</taxon>
        <taxon>Actinomycetota</taxon>
        <taxon>Actinomycetes</taxon>
        <taxon>Pseudonocardiales</taxon>
        <taxon>Pseudonocardiaceae</taxon>
        <taxon>Amycolatopsis</taxon>
    </lineage>
</organism>
<keyword evidence="2" id="KW-0472">Membrane</keyword>